<dbReference type="InterPro" id="IPR046807">
    <property type="entry name" value="Tra1_central"/>
</dbReference>
<dbReference type="AlphaFoldDB" id="A0A8C4QQT8"/>
<keyword evidence="2" id="KW-1185">Reference proteome</keyword>
<evidence type="ECO:0000313" key="2">
    <source>
        <dbReference type="Proteomes" id="UP000694388"/>
    </source>
</evidence>
<accession>A0A8C4QQT8</accession>
<dbReference type="OMA" id="PLIMNTV"/>
<reference evidence="1" key="1">
    <citation type="submission" date="2025-08" db="UniProtKB">
        <authorList>
            <consortium name="Ensembl"/>
        </authorList>
    </citation>
    <scope>IDENTIFICATION</scope>
</reference>
<protein>
    <submittedName>
        <fullName evidence="1">Uncharacterized protein</fullName>
    </submittedName>
</protein>
<dbReference type="GeneTree" id="ENSGT00390000017961"/>
<reference evidence="1" key="2">
    <citation type="submission" date="2025-09" db="UniProtKB">
        <authorList>
            <consortium name="Ensembl"/>
        </authorList>
    </citation>
    <scope>IDENTIFICATION</scope>
</reference>
<dbReference type="Proteomes" id="UP000694388">
    <property type="component" value="Unplaced"/>
</dbReference>
<dbReference type="Pfam" id="PF20175">
    <property type="entry name" value="Tra1_central"/>
    <property type="match status" value="1"/>
</dbReference>
<evidence type="ECO:0000313" key="1">
    <source>
        <dbReference type="Ensembl" id="ENSEBUP00000018059.1"/>
    </source>
</evidence>
<organism evidence="1 2">
    <name type="scientific">Eptatretus burgeri</name>
    <name type="common">Inshore hagfish</name>
    <dbReference type="NCBI Taxonomy" id="7764"/>
    <lineage>
        <taxon>Eukaryota</taxon>
        <taxon>Metazoa</taxon>
        <taxon>Chordata</taxon>
        <taxon>Craniata</taxon>
        <taxon>Vertebrata</taxon>
        <taxon>Cyclostomata</taxon>
        <taxon>Myxini</taxon>
        <taxon>Myxiniformes</taxon>
        <taxon>Myxinidae</taxon>
        <taxon>Eptatretinae</taxon>
        <taxon>Eptatretus</taxon>
    </lineage>
</organism>
<proteinExistence type="predicted"/>
<name>A0A8C4QQT8_EPTBU</name>
<sequence length="176" mass="20128">MVILIDFDEIFSHPQHTIIPKGTLSLKVLAELPIIVVLMYQLYKQSIHTVVADFIPLIMNTVTLQVSLQAKQQKLFNKELYADFIAAQIKTLSFLAYIIRIYQDLVSKYSQQMVKGVLQLLAACPPETAHLRKELLIAAKHILTTELRNQFIPQMDKLFDESILIGSGYTVRETLR</sequence>
<dbReference type="Ensembl" id="ENSEBUT00000018635.1">
    <property type="protein sequence ID" value="ENSEBUP00000018059.1"/>
    <property type="gene ID" value="ENSEBUG00000011284.1"/>
</dbReference>